<feature type="region of interest" description="Disordered" evidence="3">
    <location>
        <begin position="180"/>
        <end position="204"/>
    </location>
</feature>
<feature type="compositionally biased region" description="Basic residues" evidence="3">
    <location>
        <begin position="191"/>
        <end position="204"/>
    </location>
</feature>
<evidence type="ECO:0000256" key="1">
    <source>
        <dbReference type="ARBA" id="ARBA00000022"/>
    </source>
</evidence>
<accession>A0A4S3KAJ2</accession>
<feature type="domain" description="NADAR" evidence="4">
    <location>
        <begin position="21"/>
        <end position="178"/>
    </location>
</feature>
<evidence type="ECO:0000259" key="4">
    <source>
        <dbReference type="Pfam" id="PF08719"/>
    </source>
</evidence>
<dbReference type="Pfam" id="PF08719">
    <property type="entry name" value="NADAR"/>
    <property type="match status" value="1"/>
</dbReference>
<dbReference type="NCBIfam" id="TIGR02464">
    <property type="entry name" value="ribofla_fusion"/>
    <property type="match status" value="1"/>
</dbReference>
<reference evidence="5 6" key="1">
    <citation type="submission" date="2019-03" db="EMBL/GenBank/DDBJ databases">
        <title>Genomic Encyclopedia of Type Strains, Phase IV (KMG-IV): sequencing the most valuable type-strain genomes for metagenomic binning, comparative biology and taxonomic classification.</title>
        <authorList>
            <person name="Goeker M."/>
        </authorList>
    </citation>
    <scope>NUCLEOTIDE SEQUENCE [LARGE SCALE GENOMIC DNA]</scope>
    <source>
        <strain evidence="5 6">DSM 26377</strain>
    </source>
</reference>
<evidence type="ECO:0000313" key="6">
    <source>
        <dbReference type="Proteomes" id="UP000295341"/>
    </source>
</evidence>
<protein>
    <recommendedName>
        <fullName evidence="4">NADAR domain-containing protein</fullName>
    </recommendedName>
</protein>
<name>A0A4S3KAJ2_9GAMM</name>
<dbReference type="AlphaFoldDB" id="A0A4S3KAJ2"/>
<dbReference type="Proteomes" id="UP000295341">
    <property type="component" value="Unassembled WGS sequence"/>
</dbReference>
<dbReference type="SUPFAM" id="SSF143990">
    <property type="entry name" value="YbiA-like"/>
    <property type="match status" value="1"/>
</dbReference>
<sequence>MDMSGLIDDLEQGKTHEYLLFWGHRSPASGVVTKSCFSQWFDAPFESGGHRYRTAEHFMMAHKAELFGDLRTRDEVLAADDPGKAKALGRQVENFVEDVWVRHRWDIVVQANLLKFGQHDGLLRFLLGTGRKVLVEASPLDRIWGIGLSADVPEANDPRKWNGLNLLGFALMEVRERLASTPPAIQPQGRASHRNTGRKRRAGS</sequence>
<comment type="catalytic activity">
    <reaction evidence="1">
        <text>5-amino-6-(5-phospho-D-ribosylamino)uracil + H2O = 5,6-diaminouracil + D-ribose 5-phosphate</text>
        <dbReference type="Rhea" id="RHEA:55020"/>
        <dbReference type="ChEBI" id="CHEBI:15377"/>
        <dbReference type="ChEBI" id="CHEBI:46252"/>
        <dbReference type="ChEBI" id="CHEBI:58453"/>
        <dbReference type="ChEBI" id="CHEBI:78346"/>
    </reaction>
</comment>
<dbReference type="InterPro" id="IPR012816">
    <property type="entry name" value="NADAR"/>
</dbReference>
<comment type="catalytic activity">
    <reaction evidence="2">
        <text>2,5-diamino-6-hydroxy-4-(5-phosphoribosylamino)-pyrimidine + H2O = 2,5,6-triamino-4-hydroxypyrimidine + D-ribose 5-phosphate</text>
        <dbReference type="Rhea" id="RHEA:23436"/>
        <dbReference type="ChEBI" id="CHEBI:15377"/>
        <dbReference type="ChEBI" id="CHEBI:58614"/>
        <dbReference type="ChEBI" id="CHEBI:78346"/>
        <dbReference type="ChEBI" id="CHEBI:137796"/>
    </reaction>
</comment>
<proteinExistence type="predicted"/>
<dbReference type="Gene3D" id="1.10.357.40">
    <property type="entry name" value="YbiA-like"/>
    <property type="match status" value="1"/>
</dbReference>
<evidence type="ECO:0000256" key="2">
    <source>
        <dbReference type="ARBA" id="ARBA00000751"/>
    </source>
</evidence>
<keyword evidence="6" id="KW-1185">Reference proteome</keyword>
<dbReference type="CDD" id="cd15457">
    <property type="entry name" value="NADAR"/>
    <property type="match status" value="1"/>
</dbReference>
<evidence type="ECO:0000256" key="3">
    <source>
        <dbReference type="SAM" id="MobiDB-lite"/>
    </source>
</evidence>
<organism evidence="5 6">
    <name type="scientific">Panacagrimonas perspica</name>
    <dbReference type="NCBI Taxonomy" id="381431"/>
    <lineage>
        <taxon>Bacteria</taxon>
        <taxon>Pseudomonadati</taxon>
        <taxon>Pseudomonadota</taxon>
        <taxon>Gammaproteobacteria</taxon>
        <taxon>Nevskiales</taxon>
        <taxon>Nevskiaceae</taxon>
        <taxon>Panacagrimonas</taxon>
    </lineage>
</organism>
<dbReference type="EMBL" id="SOBT01000008">
    <property type="protein sequence ID" value="TDU32442.1"/>
    <property type="molecule type" value="Genomic_DNA"/>
</dbReference>
<comment type="caution">
    <text evidence="5">The sequence shown here is derived from an EMBL/GenBank/DDBJ whole genome shotgun (WGS) entry which is preliminary data.</text>
</comment>
<gene>
    <name evidence="5" type="ORF">DFR24_1839</name>
</gene>
<dbReference type="OrthoDB" id="67297at2"/>
<evidence type="ECO:0000313" key="5">
    <source>
        <dbReference type="EMBL" id="TDU32442.1"/>
    </source>
</evidence>
<dbReference type="InterPro" id="IPR037238">
    <property type="entry name" value="YbiA-like_sf"/>
</dbReference>
<dbReference type="RefSeq" id="WP_133880937.1">
    <property type="nucleotide sequence ID" value="NZ_MWIN01000001.1"/>
</dbReference>